<evidence type="ECO:0000313" key="3">
    <source>
        <dbReference type="Proteomes" id="UP000322454"/>
    </source>
</evidence>
<keyword evidence="1" id="KW-0812">Transmembrane</keyword>
<gene>
    <name evidence="2" type="ORF">EVJ48_01235</name>
</gene>
<dbReference type="EMBL" id="SHMQ01000002">
    <property type="protein sequence ID" value="RZV40140.1"/>
    <property type="molecule type" value="Genomic_DNA"/>
</dbReference>
<dbReference type="Proteomes" id="UP000322454">
    <property type="component" value="Unassembled WGS sequence"/>
</dbReference>
<name>A0A520XG32_9DELT</name>
<comment type="caution">
    <text evidence="2">The sequence shown here is derived from an EMBL/GenBank/DDBJ whole genome shotgun (WGS) entry which is preliminary data.</text>
</comment>
<keyword evidence="1" id="KW-0472">Membrane</keyword>
<organism evidence="2 3">
    <name type="scientific">Candidatus Acidulodesulfobacterium acidiphilum</name>
    <dbReference type="NCBI Taxonomy" id="2597224"/>
    <lineage>
        <taxon>Bacteria</taxon>
        <taxon>Deltaproteobacteria</taxon>
        <taxon>Candidatus Acidulodesulfobacterales</taxon>
        <taxon>Candidatus Acidulodesulfobacterium</taxon>
    </lineage>
</organism>
<evidence type="ECO:0000313" key="2">
    <source>
        <dbReference type="EMBL" id="RZV40140.1"/>
    </source>
</evidence>
<protein>
    <submittedName>
        <fullName evidence="2">Uncharacterized protein</fullName>
    </submittedName>
</protein>
<keyword evidence="1" id="KW-1133">Transmembrane helix</keyword>
<evidence type="ECO:0000256" key="1">
    <source>
        <dbReference type="SAM" id="Phobius"/>
    </source>
</evidence>
<proteinExistence type="predicted"/>
<dbReference type="AlphaFoldDB" id="A0A520XG32"/>
<reference evidence="2 3" key="1">
    <citation type="submission" date="2019-01" db="EMBL/GenBank/DDBJ databases">
        <title>Insights into ecological role of a new deltaproteobacterial order Candidatus Sinidesulfobacterales (Sva0485) by metagenomics and metatranscriptomics.</title>
        <authorList>
            <person name="Tan S."/>
            <person name="Liu J."/>
            <person name="Fang Y."/>
            <person name="Hedlund B."/>
            <person name="Lian Z.-H."/>
            <person name="Huang L.-Y."/>
            <person name="Li J.-T."/>
            <person name="Huang L.-N."/>
            <person name="Li W.-J."/>
            <person name="Jiang H.-C."/>
            <person name="Dong H.-L."/>
            <person name="Shu W.-S."/>
        </authorList>
    </citation>
    <scope>NUCLEOTIDE SEQUENCE [LARGE SCALE GENOMIC DNA]</scope>
    <source>
        <strain evidence="2">AP4</strain>
    </source>
</reference>
<sequence>MLKNKAIDNFRQSAINFWSYILPKLEKPYSIIRWLFWKIVFYITVALVMLGIVLIIGFHYNILTFNQKLITPNAVILYRSKLPAKLTKKETKEWAEITVLEKKLNKANNEYQLLQIKKLESLPKKR</sequence>
<feature type="transmembrane region" description="Helical" evidence="1">
    <location>
        <begin position="39"/>
        <end position="60"/>
    </location>
</feature>
<accession>A0A520XG32</accession>